<reference evidence="14" key="1">
    <citation type="journal article" date="2020" name="mSystems">
        <title>Genome- and Community-Level Interaction Insights into Carbon Utilization and Element Cycling Functions of Hydrothermarchaeota in Hydrothermal Sediment.</title>
        <authorList>
            <person name="Zhou Z."/>
            <person name="Liu Y."/>
            <person name="Xu W."/>
            <person name="Pan J."/>
            <person name="Luo Z.H."/>
            <person name="Li M."/>
        </authorList>
    </citation>
    <scope>NUCLEOTIDE SEQUENCE [LARGE SCALE GENOMIC DNA]</scope>
    <source>
        <strain evidence="14">HyVt-365</strain>
    </source>
</reference>
<dbReference type="Pfam" id="PF01351">
    <property type="entry name" value="RNase_HII"/>
    <property type="match status" value="1"/>
</dbReference>
<dbReference type="GO" id="GO:0005737">
    <property type="term" value="C:cytoplasm"/>
    <property type="evidence" value="ECO:0007669"/>
    <property type="project" value="UniProtKB-SubCell"/>
</dbReference>
<evidence type="ECO:0000256" key="4">
    <source>
        <dbReference type="ARBA" id="ARBA00004065"/>
    </source>
</evidence>
<comment type="catalytic activity">
    <reaction evidence="1 12">
        <text>Endonucleolytic cleavage to 5'-phosphomonoester.</text>
        <dbReference type="EC" id="3.1.26.4"/>
    </reaction>
</comment>
<evidence type="ECO:0000256" key="2">
    <source>
        <dbReference type="ARBA" id="ARBA00001936"/>
    </source>
</evidence>
<dbReference type="GO" id="GO:0006298">
    <property type="term" value="P:mismatch repair"/>
    <property type="evidence" value="ECO:0007669"/>
    <property type="project" value="TreeGrafter"/>
</dbReference>
<comment type="caution">
    <text evidence="11">Lacks conserved residue(s) required for the propagation of feature annotation.</text>
</comment>
<dbReference type="GO" id="GO:0032299">
    <property type="term" value="C:ribonuclease H2 complex"/>
    <property type="evidence" value="ECO:0007669"/>
    <property type="project" value="TreeGrafter"/>
</dbReference>
<evidence type="ECO:0000256" key="8">
    <source>
        <dbReference type="ARBA" id="ARBA00022723"/>
    </source>
</evidence>
<organism evidence="14">
    <name type="scientific">candidate division WWE3 bacterium</name>
    <dbReference type="NCBI Taxonomy" id="2053526"/>
    <lineage>
        <taxon>Bacteria</taxon>
        <taxon>Katanobacteria</taxon>
    </lineage>
</organism>
<proteinExistence type="inferred from homology"/>
<comment type="cofactor">
    <cofactor evidence="2">
        <name>Mn(2+)</name>
        <dbReference type="ChEBI" id="CHEBI:29035"/>
    </cofactor>
</comment>
<evidence type="ECO:0000256" key="11">
    <source>
        <dbReference type="PROSITE-ProRule" id="PRU01319"/>
    </source>
</evidence>
<comment type="function">
    <text evidence="4 12">Endonuclease that specifically degrades the RNA of RNA-DNA hybrids.</text>
</comment>
<evidence type="ECO:0000259" key="13">
    <source>
        <dbReference type="PROSITE" id="PS51975"/>
    </source>
</evidence>
<keyword evidence="6" id="KW-0963">Cytoplasm</keyword>
<dbReference type="Proteomes" id="UP000885744">
    <property type="component" value="Unassembled WGS sequence"/>
</dbReference>
<name>A0A7C1T7N7_UNCKA</name>
<dbReference type="PROSITE" id="PS51975">
    <property type="entry name" value="RNASE_H_2"/>
    <property type="match status" value="1"/>
</dbReference>
<dbReference type="AlphaFoldDB" id="A0A7C1T7N7"/>
<accession>A0A7C1T7N7</accession>
<dbReference type="Gene3D" id="3.30.420.10">
    <property type="entry name" value="Ribonuclease H-like superfamily/Ribonuclease H"/>
    <property type="match status" value="1"/>
</dbReference>
<evidence type="ECO:0000256" key="6">
    <source>
        <dbReference type="ARBA" id="ARBA00022490"/>
    </source>
</evidence>
<dbReference type="GO" id="GO:0043137">
    <property type="term" value="P:DNA replication, removal of RNA primer"/>
    <property type="evidence" value="ECO:0007669"/>
    <property type="project" value="TreeGrafter"/>
</dbReference>
<dbReference type="InterPro" id="IPR001352">
    <property type="entry name" value="RNase_HII/HIII"/>
</dbReference>
<keyword evidence="9 12" id="KW-0255">Endonuclease</keyword>
<evidence type="ECO:0000256" key="10">
    <source>
        <dbReference type="ARBA" id="ARBA00022801"/>
    </source>
</evidence>
<comment type="similarity">
    <text evidence="12">Belongs to the RNase HII family.</text>
</comment>
<evidence type="ECO:0000256" key="7">
    <source>
        <dbReference type="ARBA" id="ARBA00022722"/>
    </source>
</evidence>
<dbReference type="SUPFAM" id="SSF53098">
    <property type="entry name" value="Ribonuclease H-like"/>
    <property type="match status" value="1"/>
</dbReference>
<evidence type="ECO:0000256" key="12">
    <source>
        <dbReference type="RuleBase" id="RU003515"/>
    </source>
</evidence>
<dbReference type="InterPro" id="IPR036397">
    <property type="entry name" value="RNaseH_sf"/>
</dbReference>
<feature type="non-terminal residue" evidence="14">
    <location>
        <position position="93"/>
    </location>
</feature>
<gene>
    <name evidence="14" type="ORF">ENI09_01595</name>
</gene>
<dbReference type="InterPro" id="IPR024567">
    <property type="entry name" value="RNase_HII/HIII_dom"/>
</dbReference>
<keyword evidence="7 12" id="KW-0540">Nuclease</keyword>
<keyword evidence="10 12" id="KW-0378">Hydrolase</keyword>
<dbReference type="EMBL" id="DRHH01000068">
    <property type="protein sequence ID" value="HEB14082.1"/>
    <property type="molecule type" value="Genomic_DNA"/>
</dbReference>
<evidence type="ECO:0000256" key="9">
    <source>
        <dbReference type="ARBA" id="ARBA00022759"/>
    </source>
</evidence>
<dbReference type="GO" id="GO:0004523">
    <property type="term" value="F:RNA-DNA hybrid ribonuclease activity"/>
    <property type="evidence" value="ECO:0007669"/>
    <property type="project" value="UniProtKB-EC"/>
</dbReference>
<dbReference type="PANTHER" id="PTHR10954:SF18">
    <property type="entry name" value="RIBONUCLEASE HII"/>
    <property type="match status" value="1"/>
</dbReference>
<dbReference type="GO" id="GO:0046872">
    <property type="term" value="F:metal ion binding"/>
    <property type="evidence" value="ECO:0007669"/>
    <property type="project" value="UniProtKB-KW"/>
</dbReference>
<dbReference type="InterPro" id="IPR012337">
    <property type="entry name" value="RNaseH-like_sf"/>
</dbReference>
<keyword evidence="8" id="KW-0479">Metal-binding</keyword>
<evidence type="ECO:0000256" key="3">
    <source>
        <dbReference type="ARBA" id="ARBA00001946"/>
    </source>
</evidence>
<dbReference type="GO" id="GO:0003723">
    <property type="term" value="F:RNA binding"/>
    <property type="evidence" value="ECO:0007669"/>
    <property type="project" value="UniProtKB-UniRule"/>
</dbReference>
<dbReference type="PANTHER" id="PTHR10954">
    <property type="entry name" value="RIBONUCLEASE H2 SUBUNIT A"/>
    <property type="match status" value="1"/>
</dbReference>
<comment type="cofactor">
    <cofactor evidence="3">
        <name>Mg(2+)</name>
        <dbReference type="ChEBI" id="CHEBI:18420"/>
    </cofactor>
</comment>
<evidence type="ECO:0000256" key="1">
    <source>
        <dbReference type="ARBA" id="ARBA00000077"/>
    </source>
</evidence>
<sequence>MFQLLSRSKLVKVAKQKFPDFSHEKELWASGVELVAGLDEAGRGALAGPVFAASIIFPKDVKLAFKVNDSKKLTPQKREELAPLITGRALAWS</sequence>
<comment type="caution">
    <text evidence="14">The sequence shown here is derived from an EMBL/GenBank/DDBJ whole genome shotgun (WGS) entry which is preliminary data.</text>
</comment>
<comment type="subcellular location">
    <subcellularLocation>
        <location evidence="5">Cytoplasm</location>
    </subcellularLocation>
</comment>
<evidence type="ECO:0000313" key="14">
    <source>
        <dbReference type="EMBL" id="HEB14082.1"/>
    </source>
</evidence>
<dbReference type="EC" id="3.1.26.4" evidence="12"/>
<protein>
    <recommendedName>
        <fullName evidence="12">Ribonuclease</fullName>
        <ecNumber evidence="12">3.1.26.4</ecNumber>
    </recommendedName>
</protein>
<feature type="domain" description="RNase H type-2" evidence="13">
    <location>
        <begin position="33"/>
        <end position="93"/>
    </location>
</feature>
<evidence type="ECO:0000256" key="5">
    <source>
        <dbReference type="ARBA" id="ARBA00004496"/>
    </source>
</evidence>